<keyword evidence="3 6" id="KW-1133">Transmembrane helix</keyword>
<reference evidence="8" key="1">
    <citation type="journal article" date="2019" name="Int. J. Syst. Evol. Microbiol.">
        <title>The Global Catalogue of Microorganisms (GCM) 10K type strain sequencing project: providing services to taxonomists for standard genome sequencing and annotation.</title>
        <authorList>
            <consortium name="The Broad Institute Genomics Platform"/>
            <consortium name="The Broad Institute Genome Sequencing Center for Infectious Disease"/>
            <person name="Wu L."/>
            <person name="Ma J."/>
        </authorList>
    </citation>
    <scope>NUCLEOTIDE SEQUENCE [LARGE SCALE GENOMIC DNA]</scope>
    <source>
        <strain evidence="8">JCM 13006</strain>
    </source>
</reference>
<name>A0ABP9DDB6_9ACTN</name>
<sequence>MGPSRPSVPRSGVTDRHPVGRVRAAGARGGAALAWVGMDTGDPAAGPDWAVWAPEWDPAGRSAEDDALAEEELTAIGRTAGRVAGGGIRAAVLGVNDGLVTNLCLILGVAGASVDAGTVRLSGVASLVAGALSMAAGEWVSVRSQWEVAHGMEDALHRAWHRSPPVVMTHLARRMRERGLDAATAAKATRGVVQHRRTARETSLRILYGVSASDAGSPVVAAVSSLLLFAVGALVPLLPWFFTEGGTAVAWSAGLTAAASLAVGASLGYGSGRGAVWAAVRQLLIVAMASAVTYGVGEVAGTAVM</sequence>
<evidence type="ECO:0000256" key="1">
    <source>
        <dbReference type="ARBA" id="ARBA00004127"/>
    </source>
</evidence>
<evidence type="ECO:0000256" key="3">
    <source>
        <dbReference type="ARBA" id="ARBA00022989"/>
    </source>
</evidence>
<dbReference type="Proteomes" id="UP001501752">
    <property type="component" value="Unassembled WGS sequence"/>
</dbReference>
<evidence type="ECO:0000256" key="2">
    <source>
        <dbReference type="ARBA" id="ARBA00022692"/>
    </source>
</evidence>
<evidence type="ECO:0000256" key="5">
    <source>
        <dbReference type="SAM" id="MobiDB-lite"/>
    </source>
</evidence>
<dbReference type="Pfam" id="PF01988">
    <property type="entry name" value="VIT1"/>
    <property type="match status" value="1"/>
</dbReference>
<keyword evidence="2 6" id="KW-0812">Transmembrane</keyword>
<accession>A0ABP9DDB6</accession>
<feature type="region of interest" description="Disordered" evidence="5">
    <location>
        <begin position="1"/>
        <end position="21"/>
    </location>
</feature>
<dbReference type="PANTHER" id="PTHR31851">
    <property type="entry name" value="FE(2+)/MN(2+) TRANSPORTER PCL1"/>
    <property type="match status" value="1"/>
</dbReference>
<proteinExistence type="predicted"/>
<evidence type="ECO:0008006" key="9">
    <source>
        <dbReference type="Google" id="ProtNLM"/>
    </source>
</evidence>
<organism evidence="7 8">
    <name type="scientific">Kitasatospora terrestris</name>
    <dbReference type="NCBI Taxonomy" id="258051"/>
    <lineage>
        <taxon>Bacteria</taxon>
        <taxon>Bacillati</taxon>
        <taxon>Actinomycetota</taxon>
        <taxon>Actinomycetes</taxon>
        <taxon>Kitasatosporales</taxon>
        <taxon>Streptomycetaceae</taxon>
        <taxon>Kitasatospora</taxon>
    </lineage>
</organism>
<comment type="subcellular location">
    <subcellularLocation>
        <location evidence="1">Endomembrane system</location>
        <topology evidence="1">Multi-pass membrane protein</topology>
    </subcellularLocation>
</comment>
<gene>
    <name evidence="7" type="ORF">GCM10023235_15970</name>
</gene>
<evidence type="ECO:0000256" key="6">
    <source>
        <dbReference type="SAM" id="Phobius"/>
    </source>
</evidence>
<keyword evidence="8" id="KW-1185">Reference proteome</keyword>
<evidence type="ECO:0000313" key="7">
    <source>
        <dbReference type="EMBL" id="GAA4841137.1"/>
    </source>
</evidence>
<feature type="transmembrane region" description="Helical" evidence="6">
    <location>
        <begin position="219"/>
        <end position="242"/>
    </location>
</feature>
<comment type="caution">
    <text evidence="7">The sequence shown here is derived from an EMBL/GenBank/DDBJ whole genome shotgun (WGS) entry which is preliminary data.</text>
</comment>
<dbReference type="InterPro" id="IPR008217">
    <property type="entry name" value="Ccc1_fam"/>
</dbReference>
<protein>
    <recommendedName>
        <fullName evidence="9">VIT family protein</fullName>
    </recommendedName>
</protein>
<feature type="transmembrane region" description="Helical" evidence="6">
    <location>
        <begin position="248"/>
        <end position="269"/>
    </location>
</feature>
<keyword evidence="4 6" id="KW-0472">Membrane</keyword>
<dbReference type="EMBL" id="BAABIS010000001">
    <property type="protein sequence ID" value="GAA4841137.1"/>
    <property type="molecule type" value="Genomic_DNA"/>
</dbReference>
<evidence type="ECO:0000313" key="8">
    <source>
        <dbReference type="Proteomes" id="UP001501752"/>
    </source>
</evidence>
<feature type="transmembrane region" description="Helical" evidence="6">
    <location>
        <begin position="276"/>
        <end position="296"/>
    </location>
</feature>
<evidence type="ECO:0000256" key="4">
    <source>
        <dbReference type="ARBA" id="ARBA00023136"/>
    </source>
</evidence>